<dbReference type="OrthoDB" id="10276765at2759"/>
<accession>A0A8H4QEG9</accession>
<comment type="caution">
    <text evidence="2">The sequence shown here is derived from an EMBL/GenBank/DDBJ whole genome shotgun (WGS) entry which is preliminary data.</text>
</comment>
<dbReference type="EMBL" id="JAACLJ010000001">
    <property type="protein sequence ID" value="KAF4596019.1"/>
    <property type="molecule type" value="Genomic_DNA"/>
</dbReference>
<evidence type="ECO:0000313" key="3">
    <source>
        <dbReference type="Proteomes" id="UP000562929"/>
    </source>
</evidence>
<keyword evidence="3" id="KW-1185">Reference proteome</keyword>
<evidence type="ECO:0000256" key="1">
    <source>
        <dbReference type="SAM" id="SignalP"/>
    </source>
</evidence>
<evidence type="ECO:0008006" key="4">
    <source>
        <dbReference type="Google" id="ProtNLM"/>
    </source>
</evidence>
<proteinExistence type="predicted"/>
<reference evidence="2 3" key="1">
    <citation type="journal article" date="2020" name="G3 (Bethesda)">
        <title>Genetic Underpinnings of Host Manipulation by Ophiocordyceps as Revealed by Comparative Transcriptomics.</title>
        <authorList>
            <person name="Will I."/>
            <person name="Das B."/>
            <person name="Trinh T."/>
            <person name="Brachmann A."/>
            <person name="Ohm R.A."/>
            <person name="de Bekker C."/>
        </authorList>
    </citation>
    <scope>NUCLEOTIDE SEQUENCE [LARGE SCALE GENOMIC DNA]</scope>
    <source>
        <strain evidence="2 3">EC05</strain>
    </source>
</reference>
<dbReference type="Proteomes" id="UP000562929">
    <property type="component" value="Unassembled WGS sequence"/>
</dbReference>
<evidence type="ECO:0000313" key="2">
    <source>
        <dbReference type="EMBL" id="KAF4596019.1"/>
    </source>
</evidence>
<gene>
    <name evidence="2" type="ORF">GQ602_001632</name>
</gene>
<organism evidence="2 3">
    <name type="scientific">Ophiocordyceps camponoti-floridani</name>
    <dbReference type="NCBI Taxonomy" id="2030778"/>
    <lineage>
        <taxon>Eukaryota</taxon>
        <taxon>Fungi</taxon>
        <taxon>Dikarya</taxon>
        <taxon>Ascomycota</taxon>
        <taxon>Pezizomycotina</taxon>
        <taxon>Sordariomycetes</taxon>
        <taxon>Hypocreomycetidae</taxon>
        <taxon>Hypocreales</taxon>
        <taxon>Ophiocordycipitaceae</taxon>
        <taxon>Ophiocordyceps</taxon>
    </lineage>
</organism>
<feature type="chain" id="PRO_5034456204" description="AA1-like domain-containing protein" evidence="1">
    <location>
        <begin position="17"/>
        <end position="179"/>
    </location>
</feature>
<protein>
    <recommendedName>
        <fullName evidence="4">AA1-like domain-containing protein</fullName>
    </recommendedName>
</protein>
<keyword evidence="1" id="KW-0732">Signal</keyword>
<name>A0A8H4QEG9_9HYPO</name>
<sequence length="179" mass="20525">MRCTNVILTLLSGCSAHLITPRPSPPMRCDSAIELTGHQLRFHGHFHYESSDEADINKPLIDLDFNKLPLWRNLSVDFSLQNSALGSTLRCEAKFFSESLDYRKCRATREHSASFFFNAREFTLNIIYSWRCPTWPRSKRIVIAQPMDCVTAQWVQRPGQGFITCRANSFKLVSSGKHL</sequence>
<dbReference type="AlphaFoldDB" id="A0A8H4QEG9"/>
<feature type="signal peptide" evidence="1">
    <location>
        <begin position="1"/>
        <end position="16"/>
    </location>
</feature>